<dbReference type="Pfam" id="PF13372">
    <property type="entry name" value="Alginate_exp"/>
    <property type="match status" value="1"/>
</dbReference>
<evidence type="ECO:0000313" key="3">
    <source>
        <dbReference type="Proteomes" id="UP001367771"/>
    </source>
</evidence>
<organism evidence="2 3">
    <name type="scientific">Sphingomonas kyungheensis</name>
    <dbReference type="NCBI Taxonomy" id="1069987"/>
    <lineage>
        <taxon>Bacteria</taxon>
        <taxon>Pseudomonadati</taxon>
        <taxon>Pseudomonadota</taxon>
        <taxon>Alphaproteobacteria</taxon>
        <taxon>Sphingomonadales</taxon>
        <taxon>Sphingomonadaceae</taxon>
        <taxon>Sphingomonas</taxon>
    </lineage>
</organism>
<evidence type="ECO:0000259" key="1">
    <source>
        <dbReference type="Pfam" id="PF13372"/>
    </source>
</evidence>
<dbReference type="Proteomes" id="UP001367771">
    <property type="component" value="Unassembled WGS sequence"/>
</dbReference>
<evidence type="ECO:0000313" key="2">
    <source>
        <dbReference type="EMBL" id="MEI5689156.1"/>
    </source>
</evidence>
<dbReference type="InterPro" id="IPR025388">
    <property type="entry name" value="Alginate_export_dom"/>
</dbReference>
<dbReference type="EMBL" id="JBBBDM010000024">
    <property type="protein sequence ID" value="MEI5689156.1"/>
    <property type="molecule type" value="Genomic_DNA"/>
</dbReference>
<dbReference type="InterPro" id="IPR053728">
    <property type="entry name" value="Alginate_Permeability_Chnl"/>
</dbReference>
<name>A0ABU8H7W7_9SPHN</name>
<comment type="caution">
    <text evidence="2">The sequence shown here is derived from an EMBL/GenBank/DDBJ whole genome shotgun (WGS) entry which is preliminary data.</text>
</comment>
<gene>
    <name evidence="2" type="ORF">V8201_18850</name>
</gene>
<accession>A0ABU8H7W7</accession>
<dbReference type="RefSeq" id="WP_336546285.1">
    <property type="nucleotide sequence ID" value="NZ_JBBBDM010000024.1"/>
</dbReference>
<protein>
    <submittedName>
        <fullName evidence="2">Alginate export family protein</fullName>
    </submittedName>
</protein>
<proteinExistence type="predicted"/>
<feature type="domain" description="Alginate export" evidence="1">
    <location>
        <begin position="6"/>
        <end position="355"/>
    </location>
</feature>
<reference evidence="2 3" key="1">
    <citation type="journal article" date="2013" name="Int. J. Syst. Evol. Microbiol.">
        <title>Sphingomonas kyungheensis sp. nov., a bacterium with ginsenoside-converting activity isolated from soil of a ginseng field.</title>
        <authorList>
            <person name="Son H.M."/>
            <person name="Yang J.E."/>
            <person name="Park Y."/>
            <person name="Han C.K."/>
            <person name="Kim S.G."/>
            <person name="Kook M."/>
            <person name="Yi T.H."/>
        </authorList>
    </citation>
    <scope>NUCLEOTIDE SEQUENCE [LARGE SCALE GENOMIC DNA]</scope>
    <source>
        <strain evidence="2 3">LMG 26582</strain>
    </source>
</reference>
<sequence>MGRYEDGPVKVVGELWDSRVSGDNAGTPLLTGEVNRFELIQAYYVVWKPTAPFGRDTNATIQAGRFLLNLGSRRLVAADDYRNTTIGYTGVRADLAWRGGWRSTAIYVLPQQRRPEDVPSLRLNSVAPDREGFDLVLWGGLLSRSKTIGRATVETSLFHRGERDRPGRPTRDRSLNTGALRVIAEPIAGGVDYEVEGIIPRGRISTSLAANAPRQDVAAWFLHGDIGYTLQGGWKPRVAVEYDHASGDRPGGDYERFDTLFGMRRADLAHAGLYNAIIRSNFVSPGARIEATPDKRTNLMASLRPFWLAARHDIFSFTGVRDASGRSGSFAGTQFDGRVRHHLLKALRLELGRGKTVMPTMRVFYDTRDPGRVALFGPMGAAF</sequence>
<keyword evidence="3" id="KW-1185">Reference proteome</keyword>
<dbReference type="Gene3D" id="2.40.160.100">
    <property type="match status" value="1"/>
</dbReference>